<evidence type="ECO:0000313" key="2">
    <source>
        <dbReference type="EMBL" id="KAL0957235.1"/>
    </source>
</evidence>
<feature type="compositionally biased region" description="Acidic residues" evidence="1">
    <location>
        <begin position="107"/>
        <end position="125"/>
    </location>
</feature>
<sequence length="242" mass="26333">MTDQSALRPDGTLKDASEISWFHDKDDTTPLSDSTSVNALAHEGRGRRHKVTTRLEESLRAEREDEDGQPLPPKSRRKQRPAPQKKQSTKASDSTAPAISSGALLSDAEDDIDLDFVYVDSDDSDPPTLLTCSDSDDSEDDDNNGNDEDFFNISPEEIADILPSKSMPDASVKVNARLRQATVKRKQAKESARNADAAQPANKRTRPSADPDINISASTTAVIKSVIQATSTTSAFMVNGRF</sequence>
<feature type="compositionally biased region" description="Basic and acidic residues" evidence="1">
    <location>
        <begin position="11"/>
        <end position="28"/>
    </location>
</feature>
<protein>
    <submittedName>
        <fullName evidence="2">Uncharacterized protein</fullName>
    </submittedName>
</protein>
<gene>
    <name evidence="2" type="ORF">HGRIS_001049</name>
</gene>
<proteinExistence type="predicted"/>
<keyword evidence="3" id="KW-1185">Reference proteome</keyword>
<comment type="caution">
    <text evidence="2">The sequence shown here is derived from an EMBL/GenBank/DDBJ whole genome shotgun (WGS) entry which is preliminary data.</text>
</comment>
<evidence type="ECO:0000256" key="1">
    <source>
        <dbReference type="SAM" id="MobiDB-lite"/>
    </source>
</evidence>
<feature type="compositionally biased region" description="Acidic residues" evidence="1">
    <location>
        <begin position="134"/>
        <end position="150"/>
    </location>
</feature>
<feature type="compositionally biased region" description="Polar residues" evidence="1">
    <location>
        <begin position="85"/>
        <end position="98"/>
    </location>
</feature>
<organism evidence="2 3">
    <name type="scientific">Hohenbuehelia grisea</name>
    <dbReference type="NCBI Taxonomy" id="104357"/>
    <lineage>
        <taxon>Eukaryota</taxon>
        <taxon>Fungi</taxon>
        <taxon>Dikarya</taxon>
        <taxon>Basidiomycota</taxon>
        <taxon>Agaricomycotina</taxon>
        <taxon>Agaricomycetes</taxon>
        <taxon>Agaricomycetidae</taxon>
        <taxon>Agaricales</taxon>
        <taxon>Pleurotineae</taxon>
        <taxon>Pleurotaceae</taxon>
        <taxon>Hohenbuehelia</taxon>
    </lineage>
</organism>
<name>A0ABR3JQ00_9AGAR</name>
<evidence type="ECO:0000313" key="3">
    <source>
        <dbReference type="Proteomes" id="UP001556367"/>
    </source>
</evidence>
<feature type="compositionally biased region" description="Polar residues" evidence="1">
    <location>
        <begin position="29"/>
        <end position="38"/>
    </location>
</feature>
<feature type="region of interest" description="Disordered" evidence="1">
    <location>
        <begin position="1"/>
        <end position="213"/>
    </location>
</feature>
<reference evidence="3" key="1">
    <citation type="submission" date="2024-06" db="EMBL/GenBank/DDBJ databases">
        <title>Multi-omics analyses provide insights into the biosynthesis of the anticancer antibiotic pleurotin in Hohenbuehelia grisea.</title>
        <authorList>
            <person name="Weaver J.A."/>
            <person name="Alberti F."/>
        </authorList>
    </citation>
    <scope>NUCLEOTIDE SEQUENCE [LARGE SCALE GENOMIC DNA]</scope>
    <source>
        <strain evidence="3">T-177</strain>
    </source>
</reference>
<dbReference type="EMBL" id="JASNQZ010000005">
    <property type="protein sequence ID" value="KAL0957235.1"/>
    <property type="molecule type" value="Genomic_DNA"/>
</dbReference>
<accession>A0ABR3JQ00</accession>
<feature type="compositionally biased region" description="Basic and acidic residues" evidence="1">
    <location>
        <begin position="53"/>
        <end position="63"/>
    </location>
</feature>
<dbReference type="Proteomes" id="UP001556367">
    <property type="component" value="Unassembled WGS sequence"/>
</dbReference>